<name>A0AAV5I668_9ROSI</name>
<comment type="caution">
    <text evidence="1">The sequence shown here is derived from an EMBL/GenBank/DDBJ whole genome shotgun (WGS) entry which is preliminary data.</text>
</comment>
<dbReference type="EMBL" id="BPVZ01000007">
    <property type="protein sequence ID" value="GKU93799.1"/>
    <property type="molecule type" value="Genomic_DNA"/>
</dbReference>
<dbReference type="AlphaFoldDB" id="A0AAV5I668"/>
<sequence>MSMVVVWRNMLLPRVSFFSLQFHPNTNFFPFHKMVKESQTSMSIPLRFALCCNQFFPFPTIALIPLHGSQNW</sequence>
<keyword evidence="2" id="KW-1185">Reference proteome</keyword>
<gene>
    <name evidence="1" type="ORF">SLEP1_g7363</name>
</gene>
<reference evidence="1 2" key="1">
    <citation type="journal article" date="2021" name="Commun. Biol.">
        <title>The genome of Shorea leprosula (Dipterocarpaceae) highlights the ecological relevance of drought in aseasonal tropical rainforests.</title>
        <authorList>
            <person name="Ng K.K.S."/>
            <person name="Kobayashi M.J."/>
            <person name="Fawcett J.A."/>
            <person name="Hatakeyama M."/>
            <person name="Paape T."/>
            <person name="Ng C.H."/>
            <person name="Ang C.C."/>
            <person name="Tnah L.H."/>
            <person name="Lee C.T."/>
            <person name="Nishiyama T."/>
            <person name="Sese J."/>
            <person name="O'Brien M.J."/>
            <person name="Copetti D."/>
            <person name="Mohd Noor M.I."/>
            <person name="Ong R.C."/>
            <person name="Putra M."/>
            <person name="Sireger I.Z."/>
            <person name="Indrioko S."/>
            <person name="Kosugi Y."/>
            <person name="Izuno A."/>
            <person name="Isagi Y."/>
            <person name="Lee S.L."/>
            <person name="Shimizu K.K."/>
        </authorList>
    </citation>
    <scope>NUCLEOTIDE SEQUENCE [LARGE SCALE GENOMIC DNA]</scope>
    <source>
        <strain evidence="1">214</strain>
    </source>
</reference>
<organism evidence="1 2">
    <name type="scientific">Rubroshorea leprosula</name>
    <dbReference type="NCBI Taxonomy" id="152421"/>
    <lineage>
        <taxon>Eukaryota</taxon>
        <taxon>Viridiplantae</taxon>
        <taxon>Streptophyta</taxon>
        <taxon>Embryophyta</taxon>
        <taxon>Tracheophyta</taxon>
        <taxon>Spermatophyta</taxon>
        <taxon>Magnoliopsida</taxon>
        <taxon>eudicotyledons</taxon>
        <taxon>Gunneridae</taxon>
        <taxon>Pentapetalae</taxon>
        <taxon>rosids</taxon>
        <taxon>malvids</taxon>
        <taxon>Malvales</taxon>
        <taxon>Dipterocarpaceae</taxon>
        <taxon>Rubroshorea</taxon>
    </lineage>
</organism>
<protein>
    <submittedName>
        <fullName evidence="1">Uncharacterized protein</fullName>
    </submittedName>
</protein>
<accession>A0AAV5I668</accession>
<evidence type="ECO:0000313" key="2">
    <source>
        <dbReference type="Proteomes" id="UP001054252"/>
    </source>
</evidence>
<dbReference type="Proteomes" id="UP001054252">
    <property type="component" value="Unassembled WGS sequence"/>
</dbReference>
<evidence type="ECO:0000313" key="1">
    <source>
        <dbReference type="EMBL" id="GKU93799.1"/>
    </source>
</evidence>
<proteinExistence type="predicted"/>